<feature type="non-terminal residue" evidence="2">
    <location>
        <position position="1"/>
    </location>
</feature>
<dbReference type="GO" id="GO:0003676">
    <property type="term" value="F:nucleic acid binding"/>
    <property type="evidence" value="ECO:0007669"/>
    <property type="project" value="InterPro"/>
</dbReference>
<dbReference type="Proteomes" id="UP001221757">
    <property type="component" value="Unassembled WGS sequence"/>
</dbReference>
<name>A0AAD7DGN6_MYCRO</name>
<gene>
    <name evidence="2" type="ORF">B0H17DRAFT_854713</name>
</gene>
<dbReference type="Gene3D" id="3.30.420.10">
    <property type="entry name" value="Ribonuclease H-like superfamily/Ribonuclease H"/>
    <property type="match status" value="1"/>
</dbReference>
<evidence type="ECO:0000313" key="3">
    <source>
        <dbReference type="Proteomes" id="UP001221757"/>
    </source>
</evidence>
<dbReference type="SUPFAM" id="SSF53098">
    <property type="entry name" value="Ribonuclease H-like"/>
    <property type="match status" value="1"/>
</dbReference>
<sequence length="128" mass="13583">GSSSKAKGTSGARAVFSLYWGAGSSRNAAFTFEGTQTDARASLFGVLKALSEATPDRSLTVLSSSQYAIRSFCYWAGDNATRGWPCVHSDVLIKATSLIHDRTAPVEFRWVSSGAENPGMQAAKCLAK</sequence>
<comment type="caution">
    <text evidence="2">The sequence shown here is derived from an EMBL/GenBank/DDBJ whole genome shotgun (WGS) entry which is preliminary data.</text>
</comment>
<dbReference type="InterPro" id="IPR036397">
    <property type="entry name" value="RNaseH_sf"/>
</dbReference>
<dbReference type="GO" id="GO:0004523">
    <property type="term" value="F:RNA-DNA hybrid ribonuclease activity"/>
    <property type="evidence" value="ECO:0007669"/>
    <property type="project" value="InterPro"/>
</dbReference>
<evidence type="ECO:0000313" key="2">
    <source>
        <dbReference type="EMBL" id="KAJ7689814.1"/>
    </source>
</evidence>
<keyword evidence="3" id="KW-1185">Reference proteome</keyword>
<accession>A0AAD7DGN6</accession>
<evidence type="ECO:0000259" key="1">
    <source>
        <dbReference type="PROSITE" id="PS50879"/>
    </source>
</evidence>
<protein>
    <recommendedName>
        <fullName evidence="1">RNase H type-1 domain-containing protein</fullName>
    </recommendedName>
</protein>
<dbReference type="InterPro" id="IPR012337">
    <property type="entry name" value="RNaseH-like_sf"/>
</dbReference>
<dbReference type="AlphaFoldDB" id="A0AAD7DGN6"/>
<dbReference type="EMBL" id="JARKIE010000069">
    <property type="protein sequence ID" value="KAJ7689814.1"/>
    <property type="molecule type" value="Genomic_DNA"/>
</dbReference>
<feature type="non-terminal residue" evidence="2">
    <location>
        <position position="128"/>
    </location>
</feature>
<feature type="domain" description="RNase H type-1" evidence="1">
    <location>
        <begin position="1"/>
        <end position="128"/>
    </location>
</feature>
<dbReference type="PROSITE" id="PS50879">
    <property type="entry name" value="RNASE_H_1"/>
    <property type="match status" value="1"/>
</dbReference>
<proteinExistence type="predicted"/>
<reference evidence="2" key="1">
    <citation type="submission" date="2023-03" db="EMBL/GenBank/DDBJ databases">
        <title>Massive genome expansion in bonnet fungi (Mycena s.s.) driven by repeated elements and novel gene families across ecological guilds.</title>
        <authorList>
            <consortium name="Lawrence Berkeley National Laboratory"/>
            <person name="Harder C.B."/>
            <person name="Miyauchi S."/>
            <person name="Viragh M."/>
            <person name="Kuo A."/>
            <person name="Thoen E."/>
            <person name="Andreopoulos B."/>
            <person name="Lu D."/>
            <person name="Skrede I."/>
            <person name="Drula E."/>
            <person name="Henrissat B."/>
            <person name="Morin E."/>
            <person name="Kohler A."/>
            <person name="Barry K."/>
            <person name="LaButti K."/>
            <person name="Morin E."/>
            <person name="Salamov A."/>
            <person name="Lipzen A."/>
            <person name="Mereny Z."/>
            <person name="Hegedus B."/>
            <person name="Baldrian P."/>
            <person name="Stursova M."/>
            <person name="Weitz H."/>
            <person name="Taylor A."/>
            <person name="Grigoriev I.V."/>
            <person name="Nagy L.G."/>
            <person name="Martin F."/>
            <person name="Kauserud H."/>
        </authorList>
    </citation>
    <scope>NUCLEOTIDE SEQUENCE</scope>
    <source>
        <strain evidence="2">CBHHK067</strain>
    </source>
</reference>
<dbReference type="InterPro" id="IPR002156">
    <property type="entry name" value="RNaseH_domain"/>
</dbReference>
<dbReference type="Pfam" id="PF00075">
    <property type="entry name" value="RNase_H"/>
    <property type="match status" value="1"/>
</dbReference>
<organism evidence="2 3">
    <name type="scientific">Mycena rosella</name>
    <name type="common">Pink bonnet</name>
    <name type="synonym">Agaricus rosellus</name>
    <dbReference type="NCBI Taxonomy" id="1033263"/>
    <lineage>
        <taxon>Eukaryota</taxon>
        <taxon>Fungi</taxon>
        <taxon>Dikarya</taxon>
        <taxon>Basidiomycota</taxon>
        <taxon>Agaricomycotina</taxon>
        <taxon>Agaricomycetes</taxon>
        <taxon>Agaricomycetidae</taxon>
        <taxon>Agaricales</taxon>
        <taxon>Marasmiineae</taxon>
        <taxon>Mycenaceae</taxon>
        <taxon>Mycena</taxon>
    </lineage>
</organism>